<dbReference type="EMBL" id="SWAU01000096">
    <property type="protein sequence ID" value="TKA96431.1"/>
    <property type="molecule type" value="Genomic_DNA"/>
</dbReference>
<dbReference type="SUPFAM" id="SSF56349">
    <property type="entry name" value="DNA breaking-rejoining enzymes"/>
    <property type="match status" value="1"/>
</dbReference>
<dbReference type="PROSITE" id="PS51898">
    <property type="entry name" value="TYR_RECOMBINASE"/>
    <property type="match status" value="1"/>
</dbReference>
<dbReference type="GO" id="GO:0006310">
    <property type="term" value="P:DNA recombination"/>
    <property type="evidence" value="ECO:0007669"/>
    <property type="project" value="UniProtKB-KW"/>
</dbReference>
<dbReference type="InterPro" id="IPR002104">
    <property type="entry name" value="Integrase_catalytic"/>
</dbReference>
<dbReference type="InterPro" id="IPR038488">
    <property type="entry name" value="Integrase_DNA-bd_sf"/>
</dbReference>
<accession>A0A4U0Z230</accession>
<name>A0A4U0Z230_9RHOB</name>
<keyword evidence="2" id="KW-0229">DNA integration</keyword>
<dbReference type="Gene3D" id="1.10.443.10">
    <property type="entry name" value="Intergrase catalytic core"/>
    <property type="match status" value="1"/>
</dbReference>
<dbReference type="Proteomes" id="UP000306340">
    <property type="component" value="Unassembled WGS sequence"/>
</dbReference>
<evidence type="ECO:0000313" key="8">
    <source>
        <dbReference type="Proteomes" id="UP000306340"/>
    </source>
</evidence>
<evidence type="ECO:0000256" key="1">
    <source>
        <dbReference type="ARBA" id="ARBA00008857"/>
    </source>
</evidence>
<protein>
    <submittedName>
        <fullName evidence="7">DUF4102 domain-containing protein</fullName>
    </submittedName>
</protein>
<keyword evidence="3" id="KW-0238">DNA-binding</keyword>
<reference evidence="7 8" key="1">
    <citation type="submission" date="2019-04" db="EMBL/GenBank/DDBJ databases">
        <title>Crypto-aerobic microbial life in anoxic (sulfidic) marine sediments.</title>
        <authorList>
            <person name="Bhattacharya S."/>
            <person name="Roy C."/>
            <person name="Mondal N."/>
            <person name="Sarkar J."/>
            <person name="Mandal S."/>
            <person name="Rameez M.J."/>
            <person name="Ghosh W."/>
        </authorList>
    </citation>
    <scope>NUCLEOTIDE SEQUENCE [LARGE SCALE GENOMIC DNA]</scope>
    <source>
        <strain evidence="7 8">SBBC</strain>
    </source>
</reference>
<feature type="region of interest" description="Disordered" evidence="5">
    <location>
        <begin position="375"/>
        <end position="411"/>
    </location>
</feature>
<dbReference type="Pfam" id="PF13356">
    <property type="entry name" value="Arm-DNA-bind_3"/>
    <property type="match status" value="1"/>
</dbReference>
<evidence type="ECO:0000256" key="5">
    <source>
        <dbReference type="SAM" id="MobiDB-lite"/>
    </source>
</evidence>
<evidence type="ECO:0000313" key="7">
    <source>
        <dbReference type="EMBL" id="TKA96431.1"/>
    </source>
</evidence>
<feature type="domain" description="Tyr recombinase" evidence="6">
    <location>
        <begin position="190"/>
        <end position="363"/>
    </location>
</feature>
<evidence type="ECO:0000259" key="6">
    <source>
        <dbReference type="PROSITE" id="PS51898"/>
    </source>
</evidence>
<dbReference type="Pfam" id="PF00589">
    <property type="entry name" value="Phage_integrase"/>
    <property type="match status" value="1"/>
</dbReference>
<keyword evidence="4" id="KW-0233">DNA recombination</keyword>
<dbReference type="GO" id="GO:0003677">
    <property type="term" value="F:DNA binding"/>
    <property type="evidence" value="ECO:0007669"/>
    <property type="project" value="UniProtKB-KW"/>
</dbReference>
<feature type="compositionally biased region" description="Basic and acidic residues" evidence="5">
    <location>
        <begin position="388"/>
        <end position="399"/>
    </location>
</feature>
<dbReference type="CDD" id="cd00796">
    <property type="entry name" value="INT_Rci_Hp1_C"/>
    <property type="match status" value="1"/>
</dbReference>
<dbReference type="Pfam" id="PF14659">
    <property type="entry name" value="Phage_int_SAM_3"/>
    <property type="match status" value="1"/>
</dbReference>
<dbReference type="RefSeq" id="WP_136792635.1">
    <property type="nucleotide sequence ID" value="NZ_SWAU01000096.1"/>
</dbReference>
<dbReference type="InterPro" id="IPR050808">
    <property type="entry name" value="Phage_Integrase"/>
</dbReference>
<dbReference type="Gene3D" id="3.30.160.390">
    <property type="entry name" value="Integrase, DNA-binding domain"/>
    <property type="match status" value="1"/>
</dbReference>
<dbReference type="InterPro" id="IPR004107">
    <property type="entry name" value="Integrase_SAM-like_N"/>
</dbReference>
<dbReference type="InterPro" id="IPR010998">
    <property type="entry name" value="Integrase_recombinase_N"/>
</dbReference>
<proteinExistence type="inferred from homology"/>
<organism evidence="7 8">
    <name type="scientific">Cereibacter changlensis</name>
    <dbReference type="NCBI Taxonomy" id="402884"/>
    <lineage>
        <taxon>Bacteria</taxon>
        <taxon>Pseudomonadati</taxon>
        <taxon>Pseudomonadota</taxon>
        <taxon>Alphaproteobacteria</taxon>
        <taxon>Rhodobacterales</taxon>
        <taxon>Paracoccaceae</taxon>
        <taxon>Cereibacter</taxon>
    </lineage>
</organism>
<dbReference type="Gene3D" id="1.10.150.130">
    <property type="match status" value="1"/>
</dbReference>
<gene>
    <name evidence="7" type="ORF">FAZ78_11440</name>
</gene>
<comment type="similarity">
    <text evidence="1">Belongs to the 'phage' integrase family.</text>
</comment>
<dbReference type="GO" id="GO:0015074">
    <property type="term" value="P:DNA integration"/>
    <property type="evidence" value="ECO:0007669"/>
    <property type="project" value="UniProtKB-KW"/>
</dbReference>
<dbReference type="InterPro" id="IPR025166">
    <property type="entry name" value="Integrase_DNA_bind_dom"/>
</dbReference>
<dbReference type="PANTHER" id="PTHR30629">
    <property type="entry name" value="PROPHAGE INTEGRASE"/>
    <property type="match status" value="1"/>
</dbReference>
<dbReference type="InterPro" id="IPR013762">
    <property type="entry name" value="Integrase-like_cat_sf"/>
</dbReference>
<dbReference type="PANTHER" id="PTHR30629:SF2">
    <property type="entry name" value="PROPHAGE INTEGRASE INTS-RELATED"/>
    <property type="match status" value="1"/>
</dbReference>
<sequence>MTVPSLFTPAVIRNARPGAREYTLHDAHVVGFGLRVQPSGAKSWVLRMGKRRITIGPAEQIPLATARAHASKLIAGEAPPPVSTTALSLDALADLFLAEKEGVYRPQTLASYRIYLNTQLRPAFGKMQVQRLTTPEVAEWFHGYSRLRPGGANQALGLLVTMLNFARSHRLVPPDMPNPWAPIRRNRRQARGRLLSAAQIRSLGKALDTCPPQHRDAADAIRLILLTGCRSGEILRLRWSEVLPDRLALRTTKTGPREVLLSPPAKKLLAGRRKAAHAAFVFASAKQPGEPVGKIDHQWTLIRWRAGLPADIRLHDLRHTYASHAIMQGQSLTITGKLLGHGDPTSTERYAHLDGEYLAAAAERVALIVASMMEDDSKAETQGAENALPEKKLNEEKGSLRWAASPPQRRP</sequence>
<evidence type="ECO:0000256" key="4">
    <source>
        <dbReference type="ARBA" id="ARBA00023172"/>
    </source>
</evidence>
<evidence type="ECO:0000256" key="3">
    <source>
        <dbReference type="ARBA" id="ARBA00023125"/>
    </source>
</evidence>
<dbReference type="AlphaFoldDB" id="A0A4U0Z230"/>
<dbReference type="InterPro" id="IPR011010">
    <property type="entry name" value="DNA_brk_join_enz"/>
</dbReference>
<evidence type="ECO:0000256" key="2">
    <source>
        <dbReference type="ARBA" id="ARBA00022908"/>
    </source>
</evidence>
<comment type="caution">
    <text evidence="7">The sequence shown here is derived from an EMBL/GenBank/DDBJ whole genome shotgun (WGS) entry which is preliminary data.</text>
</comment>